<dbReference type="PANTHER" id="PTHR11525">
    <property type="entry name" value="FARNESYL-PYROPHOSPHATE SYNTHETASE"/>
    <property type="match status" value="1"/>
</dbReference>
<dbReference type="GO" id="GO:0004161">
    <property type="term" value="F:dimethylallyltranstransferase activity"/>
    <property type="evidence" value="ECO:0007669"/>
    <property type="project" value="TreeGrafter"/>
</dbReference>
<dbReference type="PANTHER" id="PTHR11525:SF0">
    <property type="entry name" value="FARNESYL PYROPHOSPHATE SYNTHASE"/>
    <property type="match status" value="1"/>
</dbReference>
<name>A0A8J2JN37_9HEXA</name>
<accession>A0A8J2JN37</accession>
<evidence type="ECO:0000256" key="2">
    <source>
        <dbReference type="ARBA" id="ARBA00022679"/>
    </source>
</evidence>
<keyword evidence="4" id="KW-0460">Magnesium</keyword>
<dbReference type="GO" id="GO:0004337">
    <property type="term" value="F:(2E,6E)-farnesyl diphosphate synthase activity"/>
    <property type="evidence" value="ECO:0007669"/>
    <property type="project" value="TreeGrafter"/>
</dbReference>
<gene>
    <name evidence="7" type="ORF">AFUS01_LOCUS12656</name>
</gene>
<comment type="caution">
    <text evidence="7">The sequence shown here is derived from an EMBL/GenBank/DDBJ whole genome shotgun (WGS) entry which is preliminary data.</text>
</comment>
<evidence type="ECO:0000313" key="8">
    <source>
        <dbReference type="Proteomes" id="UP000708208"/>
    </source>
</evidence>
<dbReference type="InterPro" id="IPR000092">
    <property type="entry name" value="Polyprenyl_synt"/>
</dbReference>
<dbReference type="GO" id="GO:0045337">
    <property type="term" value="P:farnesyl diphosphate biosynthetic process"/>
    <property type="evidence" value="ECO:0007669"/>
    <property type="project" value="TreeGrafter"/>
</dbReference>
<keyword evidence="2" id="KW-0808">Transferase</keyword>
<dbReference type="InterPro" id="IPR039702">
    <property type="entry name" value="FPS1-like"/>
</dbReference>
<dbReference type="PROSITE" id="PS00444">
    <property type="entry name" value="POLYPRENYL_SYNTHASE_2"/>
    <property type="match status" value="1"/>
</dbReference>
<evidence type="ECO:0000256" key="1">
    <source>
        <dbReference type="ARBA" id="ARBA00001946"/>
    </source>
</evidence>
<dbReference type="GO" id="GO:0005737">
    <property type="term" value="C:cytoplasm"/>
    <property type="evidence" value="ECO:0007669"/>
    <property type="project" value="TreeGrafter"/>
</dbReference>
<evidence type="ECO:0000256" key="5">
    <source>
        <dbReference type="ARBA" id="ARBA00033740"/>
    </source>
</evidence>
<protein>
    <recommendedName>
        <fullName evidence="6">Farnesyl pyrophosphate synthase</fullName>
    </recommendedName>
</protein>
<dbReference type="GO" id="GO:0046872">
    <property type="term" value="F:metal ion binding"/>
    <property type="evidence" value="ECO:0007669"/>
    <property type="project" value="UniProtKB-KW"/>
</dbReference>
<dbReference type="AlphaFoldDB" id="A0A8J2JN37"/>
<keyword evidence="3" id="KW-0479">Metal-binding</keyword>
<evidence type="ECO:0000256" key="4">
    <source>
        <dbReference type="ARBA" id="ARBA00022842"/>
    </source>
</evidence>
<evidence type="ECO:0000313" key="7">
    <source>
        <dbReference type="EMBL" id="CAG7723577.1"/>
    </source>
</evidence>
<dbReference type="Proteomes" id="UP000708208">
    <property type="component" value="Unassembled WGS sequence"/>
</dbReference>
<dbReference type="InterPro" id="IPR033749">
    <property type="entry name" value="Polyprenyl_synt_CS"/>
</dbReference>
<dbReference type="EMBL" id="CAJVCH010100438">
    <property type="protein sequence ID" value="CAG7723577.1"/>
    <property type="molecule type" value="Genomic_DNA"/>
</dbReference>
<reference evidence="7" key="1">
    <citation type="submission" date="2021-06" db="EMBL/GenBank/DDBJ databases">
        <authorList>
            <person name="Hodson N. C."/>
            <person name="Mongue J. A."/>
            <person name="Jaron S. K."/>
        </authorList>
    </citation>
    <scope>NUCLEOTIDE SEQUENCE</scope>
</reference>
<dbReference type="Pfam" id="PF00348">
    <property type="entry name" value="polyprenyl_synt"/>
    <property type="match status" value="1"/>
</dbReference>
<evidence type="ECO:0000256" key="6">
    <source>
        <dbReference type="ARBA" id="ARBA00034546"/>
    </source>
</evidence>
<sequence length="227" mass="25373">MVLLENAGYALLRKYFSDRPYYLSLAELLQDNGLKMCVGQGLDLLASTTTDIARFDMKLYKEIVYLKTSYFGFCVPISSALIMVGIYNNGLSEHEVVEITEKFTREIGLIFQIQDDFVDVFGDVNNNGKSSTDIPNGKCAWPIVVALELANPAERRTLIENYGKPNADQVSVVKGMFAELDIIQKYPKHLASIKQNIEIVIANIPKSVAGKEIVTIFKKIIAKILKI</sequence>
<proteinExistence type="predicted"/>
<evidence type="ECO:0000256" key="3">
    <source>
        <dbReference type="ARBA" id="ARBA00022723"/>
    </source>
</evidence>
<comment type="cofactor">
    <cofactor evidence="1">
        <name>Mg(2+)</name>
        <dbReference type="ChEBI" id="CHEBI:18420"/>
    </cofactor>
</comment>
<comment type="pathway">
    <text evidence="5">Pheromone biosynthesis.</text>
</comment>
<organism evidence="7 8">
    <name type="scientific">Allacma fusca</name>
    <dbReference type="NCBI Taxonomy" id="39272"/>
    <lineage>
        <taxon>Eukaryota</taxon>
        <taxon>Metazoa</taxon>
        <taxon>Ecdysozoa</taxon>
        <taxon>Arthropoda</taxon>
        <taxon>Hexapoda</taxon>
        <taxon>Collembola</taxon>
        <taxon>Symphypleona</taxon>
        <taxon>Sminthuridae</taxon>
        <taxon>Allacma</taxon>
    </lineage>
</organism>
<keyword evidence="8" id="KW-1185">Reference proteome</keyword>
<dbReference type="OrthoDB" id="10257492at2759"/>